<feature type="compositionally biased region" description="Basic and acidic residues" evidence="7">
    <location>
        <begin position="461"/>
        <end position="471"/>
    </location>
</feature>
<dbReference type="HOGENOM" id="CLU_453131_0_0_1"/>
<dbReference type="GO" id="GO:0003729">
    <property type="term" value="F:mRNA binding"/>
    <property type="evidence" value="ECO:0007669"/>
    <property type="project" value="TreeGrafter"/>
</dbReference>
<sequence length="622" mass="67223">MAVAFGDHESGFRHNEVIRFINNEILSNGGGPDFYLAFRSRPWNEVEDRLQAVLSDPQVPGHIKRACTWSALALSVRVAARQREQQMRRLRRLQDQLQEREGASWALASELQRLREAREEADSQLRFTQAALQQALSERDVLRGRLFQVERSVQINPLPQEVASGNQAGQNGAAAWPLNAEDQGTMVGTGAQSMPCSQAPMTAPASLIYVPGPPSPWGQATQPHLPMPVPHPFPFHAPFPMGFPYSAPVPPAVAMEAAAAAPPQMPPGGIHPAGMWAPVGSQETAPLWDQRSYGDSEEEGPVTAQVMAPLGDSKSPSLEDGPEKPQGTAPLGDSKSYSQDEGPVKPEGKAPLGDSKSPSLEDDPEKPQGTAPLGDSKSYSQDEGPVKPEGKAPLGDSKSPSLEDDPEKPQGTAPLEDSKSYNQDEEGPEKPQEMTPPGDSKSPNQVKGPEKPQGMATLGDSKSHSQEDGSEKPQGTASLGDSKSYSQEEGPEKPQKMTLLEDSKSHSQEEGLEKPQGMDPLGDSKSHSQEEGPEKPQVDPLGDNKSYGVKEGPKKQQPQGQKTKQRKGKKALESQHEEKPGPRGSPANWDCPWCRAMNFSWRTACYKCKRVYVPGESGGLDP</sequence>
<dbReference type="InParanoid" id="G3U4D7"/>
<reference evidence="9" key="2">
    <citation type="submission" date="2025-08" db="UniProtKB">
        <authorList>
            <consortium name="Ensembl"/>
        </authorList>
    </citation>
    <scope>IDENTIFICATION</scope>
    <source>
        <strain evidence="9">Isolate ISIS603380</strain>
    </source>
</reference>
<reference evidence="9 10" key="1">
    <citation type="submission" date="2009-06" db="EMBL/GenBank/DDBJ databases">
        <title>The Genome Sequence of Loxodonta africana (African elephant).</title>
        <authorList>
            <person name="Di Palma F."/>
            <person name="Heiman D."/>
            <person name="Young S."/>
            <person name="Johnson J."/>
            <person name="Lander E.S."/>
            <person name="Lindblad-Toh K."/>
        </authorList>
    </citation>
    <scope>NUCLEOTIDE SEQUENCE [LARGE SCALE GENOMIC DNA]</scope>
    <source>
        <strain evidence="9 10">Isolate ISIS603380</strain>
    </source>
</reference>
<evidence type="ECO:0000256" key="6">
    <source>
        <dbReference type="SAM" id="Coils"/>
    </source>
</evidence>
<feature type="region of interest" description="Disordered" evidence="7">
    <location>
        <begin position="307"/>
        <end position="592"/>
    </location>
</feature>
<dbReference type="PROSITE" id="PS50199">
    <property type="entry name" value="ZF_RANBP2_2"/>
    <property type="match status" value="1"/>
</dbReference>
<dbReference type="PANTHER" id="PTHR23111">
    <property type="entry name" value="ZINC FINGER PROTEIN"/>
    <property type="match status" value="1"/>
</dbReference>
<feature type="coiled-coil region" evidence="6">
    <location>
        <begin position="76"/>
        <end position="138"/>
    </location>
</feature>
<evidence type="ECO:0000259" key="8">
    <source>
        <dbReference type="PROSITE" id="PS50199"/>
    </source>
</evidence>
<comment type="similarity">
    <text evidence="1">Belongs to the TEX13 family.</text>
</comment>
<feature type="compositionally biased region" description="Basic and acidic residues" evidence="7">
    <location>
        <begin position="570"/>
        <end position="581"/>
    </location>
</feature>
<dbReference type="PANTHER" id="PTHR23111:SF28">
    <property type="entry name" value="TESTIS-EXPRESSED PROTEIN 13D"/>
    <property type="match status" value="1"/>
</dbReference>
<proteinExistence type="inferred from homology"/>
<dbReference type="eggNOG" id="ENOG502QR8U">
    <property type="taxonomic scope" value="Eukaryota"/>
</dbReference>
<organism evidence="9 10">
    <name type="scientific">Loxodonta africana</name>
    <name type="common">African elephant</name>
    <dbReference type="NCBI Taxonomy" id="9785"/>
    <lineage>
        <taxon>Eukaryota</taxon>
        <taxon>Metazoa</taxon>
        <taxon>Chordata</taxon>
        <taxon>Craniata</taxon>
        <taxon>Vertebrata</taxon>
        <taxon>Euteleostomi</taxon>
        <taxon>Mammalia</taxon>
        <taxon>Eutheria</taxon>
        <taxon>Afrotheria</taxon>
        <taxon>Proboscidea</taxon>
        <taxon>Elephantidae</taxon>
        <taxon>Loxodonta</taxon>
    </lineage>
</organism>
<dbReference type="SUPFAM" id="SSF90209">
    <property type="entry name" value="Ran binding protein zinc finger-like"/>
    <property type="match status" value="1"/>
</dbReference>
<evidence type="ECO:0000256" key="4">
    <source>
        <dbReference type="ARBA" id="ARBA00022833"/>
    </source>
</evidence>
<evidence type="ECO:0000256" key="7">
    <source>
        <dbReference type="SAM" id="MobiDB-lite"/>
    </source>
</evidence>
<evidence type="ECO:0000256" key="1">
    <source>
        <dbReference type="ARBA" id="ARBA00008287"/>
    </source>
</evidence>
<keyword evidence="6" id="KW-0175">Coiled coil</keyword>
<evidence type="ECO:0000256" key="2">
    <source>
        <dbReference type="ARBA" id="ARBA00022723"/>
    </source>
</evidence>
<dbReference type="AlphaFoldDB" id="G3U4D7"/>
<dbReference type="OMA" id="VHQEMVP"/>
<dbReference type="GeneTree" id="ENSGT00940000161768"/>
<dbReference type="InterPro" id="IPR028193">
    <property type="entry name" value="TEX13A-D_N"/>
</dbReference>
<dbReference type="InterPro" id="IPR001876">
    <property type="entry name" value="Znf_RanBP2"/>
</dbReference>
<feature type="compositionally biased region" description="Basic and acidic residues" evidence="7">
    <location>
        <begin position="490"/>
        <end position="513"/>
    </location>
</feature>
<feature type="domain" description="RanBP2-type" evidence="8">
    <location>
        <begin position="579"/>
        <end position="608"/>
    </location>
</feature>
<dbReference type="Pfam" id="PF20868">
    <property type="entry name" value="TX13_rpt"/>
    <property type="match status" value="2"/>
</dbReference>
<dbReference type="Ensembl" id="ENSLAFT00000033318.1">
    <property type="protein sequence ID" value="ENSLAFP00000022695.1"/>
    <property type="gene ID" value="ENSLAFG00000030159.1"/>
</dbReference>
<keyword evidence="4" id="KW-0862">Zinc</keyword>
<dbReference type="InterPro" id="IPR049534">
    <property type="entry name" value="TEX13A/C/D_Znf"/>
</dbReference>
<dbReference type="Proteomes" id="UP000007646">
    <property type="component" value="Unassembled WGS sequence"/>
</dbReference>
<accession>G3U4D7</accession>
<feature type="compositionally biased region" description="Polar residues" evidence="7">
    <location>
        <begin position="473"/>
        <end position="487"/>
    </location>
</feature>
<evidence type="ECO:0000313" key="9">
    <source>
        <dbReference type="Ensembl" id="ENSLAFP00000022695.1"/>
    </source>
</evidence>
<dbReference type="Gene3D" id="4.10.1060.10">
    <property type="entry name" value="Zinc finger, RanBP2-type"/>
    <property type="match status" value="1"/>
</dbReference>
<dbReference type="Pfam" id="PF20864">
    <property type="entry name" value="Zn_ribbon_TEX13"/>
    <property type="match status" value="1"/>
</dbReference>
<dbReference type="GO" id="GO:0008270">
    <property type="term" value="F:zinc ion binding"/>
    <property type="evidence" value="ECO:0007669"/>
    <property type="project" value="UniProtKB-KW"/>
</dbReference>
<keyword evidence="2" id="KW-0479">Metal-binding</keyword>
<feature type="compositionally biased region" description="Basic and acidic residues" evidence="7">
    <location>
        <begin position="522"/>
        <end position="537"/>
    </location>
</feature>
<dbReference type="Pfam" id="PF15186">
    <property type="entry name" value="TEX13"/>
    <property type="match status" value="1"/>
</dbReference>
<dbReference type="InterPro" id="IPR049367">
    <property type="entry name" value="TX13C/D_rpt"/>
</dbReference>
<evidence type="ECO:0000256" key="5">
    <source>
        <dbReference type="PROSITE-ProRule" id="PRU00322"/>
    </source>
</evidence>
<keyword evidence="3 5" id="KW-0863">Zinc-finger</keyword>
<protein>
    <recommendedName>
        <fullName evidence="8">RanBP2-type domain-containing protein</fullName>
    </recommendedName>
</protein>
<evidence type="ECO:0000313" key="10">
    <source>
        <dbReference type="Proteomes" id="UP000007646"/>
    </source>
</evidence>
<dbReference type="PROSITE" id="PS01358">
    <property type="entry name" value="ZF_RANBP2_1"/>
    <property type="match status" value="1"/>
</dbReference>
<keyword evidence="10" id="KW-1185">Reference proteome</keyword>
<dbReference type="InterPro" id="IPR036443">
    <property type="entry name" value="Znf_RanBP2_sf"/>
</dbReference>
<evidence type="ECO:0000256" key="3">
    <source>
        <dbReference type="ARBA" id="ARBA00022771"/>
    </source>
</evidence>
<name>G3U4D7_LOXAF</name>
<reference evidence="9" key="3">
    <citation type="submission" date="2025-09" db="UniProtKB">
        <authorList>
            <consortium name="Ensembl"/>
        </authorList>
    </citation>
    <scope>IDENTIFICATION</scope>
    <source>
        <strain evidence="9">Isolate ISIS603380</strain>
    </source>
</reference>